<reference evidence="1 2" key="1">
    <citation type="submission" date="2016-11" db="EMBL/GenBank/DDBJ databases">
        <authorList>
            <person name="Jaros S."/>
            <person name="Januszkiewicz K."/>
            <person name="Wedrychowicz H."/>
        </authorList>
    </citation>
    <scope>NUCLEOTIDE SEQUENCE [LARGE SCALE GENOMIC DNA]</scope>
    <source>
        <strain evidence="1 2">DSM 44523</strain>
    </source>
</reference>
<protein>
    <recommendedName>
        <fullName evidence="3">Antibiotic biosynthesis monooxygenase</fullName>
    </recommendedName>
</protein>
<accession>A0A1M4VQM7</accession>
<evidence type="ECO:0008006" key="3">
    <source>
        <dbReference type="Google" id="ProtNLM"/>
    </source>
</evidence>
<gene>
    <name evidence="1" type="ORF">SAMN05444320_101853</name>
</gene>
<evidence type="ECO:0000313" key="1">
    <source>
        <dbReference type="EMBL" id="SHE71269.1"/>
    </source>
</evidence>
<dbReference type="AlphaFoldDB" id="A0A1M4VQM7"/>
<organism evidence="1 2">
    <name type="scientific">Streptoalloteichus hindustanus</name>
    <dbReference type="NCBI Taxonomy" id="2017"/>
    <lineage>
        <taxon>Bacteria</taxon>
        <taxon>Bacillati</taxon>
        <taxon>Actinomycetota</taxon>
        <taxon>Actinomycetes</taxon>
        <taxon>Pseudonocardiales</taxon>
        <taxon>Pseudonocardiaceae</taxon>
        <taxon>Streptoalloteichus</taxon>
    </lineage>
</organism>
<sequence length="98" mass="11557">MAFVQLVDCHTDRLDEMNDLMDKWLERTQGKRTATHSVVGQDRADPHHFVEIVEFPSYDDALRNSNLPETHEIYQQMAALCDEPPRFVDLDVVRDERW</sequence>
<name>A0A1M4VQM7_STRHI</name>
<keyword evidence="2" id="KW-1185">Reference proteome</keyword>
<dbReference type="Proteomes" id="UP000184501">
    <property type="component" value="Unassembled WGS sequence"/>
</dbReference>
<evidence type="ECO:0000313" key="2">
    <source>
        <dbReference type="Proteomes" id="UP000184501"/>
    </source>
</evidence>
<dbReference type="RefSeq" id="WP_200797350.1">
    <property type="nucleotide sequence ID" value="NZ_FQVN01000001.1"/>
</dbReference>
<proteinExistence type="predicted"/>
<dbReference type="EMBL" id="FQVN01000001">
    <property type="protein sequence ID" value="SHE71269.1"/>
    <property type="molecule type" value="Genomic_DNA"/>
</dbReference>